<keyword evidence="5 6" id="KW-0472">Membrane</keyword>
<reference evidence="8 9" key="1">
    <citation type="journal article" date="2015" name="Nature">
        <title>rRNA introns, odd ribosomes, and small enigmatic genomes across a large radiation of phyla.</title>
        <authorList>
            <person name="Brown C.T."/>
            <person name="Hug L.A."/>
            <person name="Thomas B.C."/>
            <person name="Sharon I."/>
            <person name="Castelle C.J."/>
            <person name="Singh A."/>
            <person name="Wilkins M.J."/>
            <person name="Williams K.H."/>
            <person name="Banfield J.F."/>
        </authorList>
    </citation>
    <scope>NUCLEOTIDE SEQUENCE [LARGE SCALE GENOMIC DNA]</scope>
</reference>
<protein>
    <submittedName>
        <fullName evidence="8">Internalization-related competence protein ComEC/Rec2 protein</fullName>
    </submittedName>
</protein>
<dbReference type="PANTHER" id="PTHR30619:SF1">
    <property type="entry name" value="RECOMBINATION PROTEIN 2"/>
    <property type="match status" value="1"/>
</dbReference>
<dbReference type="PANTHER" id="PTHR30619">
    <property type="entry name" value="DNA INTERNALIZATION/COMPETENCE PROTEIN COMEC/REC2"/>
    <property type="match status" value="1"/>
</dbReference>
<sequence length="337" mass="37869">MRLLKQNFGFLLLMFLTATRVVFFCNTRGGIFACVQSPEKGPFEFFEPIKQHLSERARKYLPSPHSELVLGMTIGVDDLSKSPRFKDALKRTGTIHVVVVSGFNMSLVAGYALKIFGSPYKVKNLLLTIITTFFYAAFTGFEPPVLRAWVMSSFMLVGKFSGRLLNSLRLLVVSYFGVLLINPGNFFSASTYLSFLATFGLIVFADPVESFITKLIKHKWSVMGDFSASFSAQLMVWPIISGMFGQVSLISLLVNALVLWTVPITTVLGIPALLLPGNLMWMILFPFCDFFIRVVNFFSGFNNASVAWKMPMPAFVIYYVLFFVLTVFIVRSKEKSK</sequence>
<accession>A0A0G0YQZ4</accession>
<evidence type="ECO:0000313" key="8">
    <source>
        <dbReference type="EMBL" id="KKS02783.1"/>
    </source>
</evidence>
<dbReference type="Pfam" id="PF03772">
    <property type="entry name" value="Competence"/>
    <property type="match status" value="1"/>
</dbReference>
<comment type="subcellular location">
    <subcellularLocation>
        <location evidence="1">Cell membrane</location>
        <topology evidence="1">Multi-pass membrane protein</topology>
    </subcellularLocation>
</comment>
<proteinExistence type="predicted"/>
<evidence type="ECO:0000256" key="2">
    <source>
        <dbReference type="ARBA" id="ARBA00022475"/>
    </source>
</evidence>
<evidence type="ECO:0000256" key="1">
    <source>
        <dbReference type="ARBA" id="ARBA00004651"/>
    </source>
</evidence>
<feature type="transmembrane region" description="Helical" evidence="6">
    <location>
        <begin position="236"/>
        <end position="260"/>
    </location>
</feature>
<evidence type="ECO:0000313" key="9">
    <source>
        <dbReference type="Proteomes" id="UP000033947"/>
    </source>
</evidence>
<dbReference type="Proteomes" id="UP000033947">
    <property type="component" value="Unassembled WGS sequence"/>
</dbReference>
<evidence type="ECO:0000256" key="6">
    <source>
        <dbReference type="SAM" id="Phobius"/>
    </source>
</evidence>
<dbReference type="InterPro" id="IPR004477">
    <property type="entry name" value="ComEC_N"/>
</dbReference>
<feature type="transmembrane region" description="Helical" evidence="6">
    <location>
        <begin position="312"/>
        <end position="330"/>
    </location>
</feature>
<keyword evidence="3 6" id="KW-0812">Transmembrane</keyword>
<comment type="caution">
    <text evidence="8">The sequence shown here is derived from an EMBL/GenBank/DDBJ whole genome shotgun (WGS) entry which is preliminary data.</text>
</comment>
<evidence type="ECO:0000256" key="4">
    <source>
        <dbReference type="ARBA" id="ARBA00022989"/>
    </source>
</evidence>
<evidence type="ECO:0000259" key="7">
    <source>
        <dbReference type="Pfam" id="PF03772"/>
    </source>
</evidence>
<dbReference type="NCBIfam" id="TIGR00360">
    <property type="entry name" value="ComEC_N-term"/>
    <property type="match status" value="1"/>
</dbReference>
<feature type="domain" description="ComEC/Rec2-related protein" evidence="7">
    <location>
        <begin position="82"/>
        <end position="329"/>
    </location>
</feature>
<feature type="transmembrane region" description="Helical" evidence="6">
    <location>
        <begin position="272"/>
        <end position="292"/>
    </location>
</feature>
<feature type="transmembrane region" description="Helical" evidence="6">
    <location>
        <begin position="93"/>
        <end position="113"/>
    </location>
</feature>
<dbReference type="InterPro" id="IPR052159">
    <property type="entry name" value="Competence_DNA_uptake"/>
</dbReference>
<keyword evidence="4 6" id="KW-1133">Transmembrane helix</keyword>
<feature type="transmembrane region" description="Helical" evidence="6">
    <location>
        <begin position="125"/>
        <end position="141"/>
    </location>
</feature>
<evidence type="ECO:0000256" key="3">
    <source>
        <dbReference type="ARBA" id="ARBA00022692"/>
    </source>
</evidence>
<dbReference type="AlphaFoldDB" id="A0A0G0YQZ4"/>
<feature type="transmembrane region" description="Helical" evidence="6">
    <location>
        <begin position="161"/>
        <end position="181"/>
    </location>
</feature>
<evidence type="ECO:0000256" key="5">
    <source>
        <dbReference type="ARBA" id="ARBA00023136"/>
    </source>
</evidence>
<keyword evidence="2" id="KW-1003">Cell membrane</keyword>
<organism evidence="8 9">
    <name type="scientific">candidate division WWE3 bacterium GW2011_GWC2_41_23</name>
    <dbReference type="NCBI Taxonomy" id="1619123"/>
    <lineage>
        <taxon>Bacteria</taxon>
        <taxon>Katanobacteria</taxon>
    </lineage>
</organism>
<feature type="transmembrane region" description="Helical" evidence="6">
    <location>
        <begin position="193"/>
        <end position="216"/>
    </location>
</feature>
<gene>
    <name evidence="8" type="ORF">UU55_C0011G0022</name>
</gene>
<dbReference type="GO" id="GO:0005886">
    <property type="term" value="C:plasma membrane"/>
    <property type="evidence" value="ECO:0007669"/>
    <property type="project" value="UniProtKB-SubCell"/>
</dbReference>
<dbReference type="EMBL" id="LCBB01000011">
    <property type="protein sequence ID" value="KKS02783.1"/>
    <property type="molecule type" value="Genomic_DNA"/>
</dbReference>
<name>A0A0G0YQZ4_UNCKA</name>